<reference evidence="2" key="1">
    <citation type="journal article" date="2022" name="Mol. Ecol. Resour.">
        <title>The genomes of chicory, endive, great burdock and yacon provide insights into Asteraceae palaeo-polyploidization history and plant inulin production.</title>
        <authorList>
            <person name="Fan W."/>
            <person name="Wang S."/>
            <person name="Wang H."/>
            <person name="Wang A."/>
            <person name="Jiang F."/>
            <person name="Liu H."/>
            <person name="Zhao H."/>
            <person name="Xu D."/>
            <person name="Zhang Y."/>
        </authorList>
    </citation>
    <scope>NUCLEOTIDE SEQUENCE [LARGE SCALE GENOMIC DNA]</scope>
    <source>
        <strain evidence="2">cv. Niubang</strain>
    </source>
</reference>
<keyword evidence="2" id="KW-1185">Reference proteome</keyword>
<reference evidence="1 2" key="2">
    <citation type="journal article" date="2022" name="Mol. Ecol. Resour.">
        <title>The genomes of chicory, endive, great burdock and yacon provide insights into Asteraceae paleo-polyploidization history and plant inulin production.</title>
        <authorList>
            <person name="Fan W."/>
            <person name="Wang S."/>
            <person name="Wang H."/>
            <person name="Wang A."/>
            <person name="Jiang F."/>
            <person name="Liu H."/>
            <person name="Zhao H."/>
            <person name="Xu D."/>
            <person name="Zhang Y."/>
        </authorList>
    </citation>
    <scope>NUCLEOTIDE SEQUENCE [LARGE SCALE GENOMIC DNA]</scope>
    <source>
        <strain evidence="2">cv. Niubang</strain>
    </source>
</reference>
<evidence type="ECO:0000313" key="2">
    <source>
        <dbReference type="Proteomes" id="UP001055879"/>
    </source>
</evidence>
<comment type="caution">
    <text evidence="1">The sequence shown here is derived from an EMBL/GenBank/DDBJ whole genome shotgun (WGS) entry which is preliminary data.</text>
</comment>
<evidence type="ECO:0000313" key="1">
    <source>
        <dbReference type="EMBL" id="KAI3698028.1"/>
    </source>
</evidence>
<accession>A0ACB8ZL94</accession>
<protein>
    <submittedName>
        <fullName evidence="1">Uncharacterized protein</fullName>
    </submittedName>
</protein>
<sequence>MEGMGSAQEVKEIIATLKRCKQVTLVGSPGVGKTWMARRLSDRIARSNLYGFTLWMFMCRKYNRESLSESIARQLCLLPTTQEWEVEDDSKGQKDDDVVEDLESLIKKLRTKLEAGKFLLILDDVPDDTDKKNVNIRNFWSVWKDLFPANGYDENLHILSISRLSRQDEVTIKGKVGEVKVLPRVETDSLLTEKLDTQLRQSKRIQTLGKKFIEKSNGLPGTVTMIAKALNYIGLEASRMSILEKELEEASENYRVNMLLCLKHDMLPISVLKDLWWSGHHFFRDSGSVHYNELITYWILEGYLGFDSMTKLYEKGHGILMELMDCGILKAQEGGYVCMDKSLINVDDLYQCVDQIANLGLATVFTSDIEGFGSITHEDGMLKTPRIGKKWRNQEQKQSLEKSGQNLSTLLLDVTHFSEQIMMGFLESEKELQVLALFNPTIKSLPKPLVKMEKLRVLVLRGCEYLLDTKLKLDGLHVLEISGARSLKTIKSAFFKNMVNLQSLHLSGLQITYLPHAIYGLTKLQWLVIKDCRRLKKLESLAKLEDLKVLDLSGNIALNSVDKNFLKFKKLQSLNLSNTMVSTTPLLKHIGELTHLLLRDCKNLGRLRGLTSVTSLQTLDLSGSTDFEEFHDSSLETLVSLRTLNLTKTAIESLPSNIANPRYLYLKSCRLLERLPCFESLVDLEVLDLSGSEKLYEIEKDFFKHMTHLRVLNLSETNVEDLPSLSNLSNLRQLLLSRCAALEHLPSLESVTKLEVLDASECSALKDIGDNSFKNMTRLQRLDLSETKIKTIPSLSNLTNLRYLLLKNCTNLQNLELNVSLLNLEELNLSGITSLKPDGSELIKDMSSLQILDLSCTPVNRLPSMAKLTNLTHLSLANCSCLEILPDLVPLSKLEVLDLSQSSVKHLPNFNNSNNLRKLLLKDCTIGVPDLEFNDLLGPNPKIPHWISRLSHLDYLEFPNLKNIQGVDNSHVECSSEEVNQDEWIICPLTRIDKPPTFLSGTQFLQILKKNPFPQGSFHLCAIPFKMEGETGDDRYIQRHELVFGDVYFQTSQFTRYKGNKSLQIRGFKHIPEGIKNIISQFSLIFLIDNTFENLPSDLKTFVLDKLKGCWIERCDKMVTIFNEKEGKDDPYLGIALEDLGISNNRGLGSIYNGKRPFRSFNNLKTLYLDNCPKLSTVFPSSWLPETLKVLQIQHCDKIVSLFEAEGKLPNLETLHLWELPELEKISVSLPSLETLKIWECPKITQIEEIFEFAKDLKTLWISGATTLKSLYSGNNECYNFINLEFLKLEGCPMLKTVMPSWSPLGKITSIKIRSCEKLQTLFTRGNSTGYELKCLNTLLLEDLPMLEHIGAVIPSLDDLRIFGCPKFEGMIDTRNDYD</sequence>
<name>A0ACB8ZL94_ARCLA</name>
<gene>
    <name evidence="1" type="ORF">L6452_31138</name>
</gene>
<dbReference type="Proteomes" id="UP001055879">
    <property type="component" value="Linkage Group LG10"/>
</dbReference>
<proteinExistence type="predicted"/>
<organism evidence="1 2">
    <name type="scientific">Arctium lappa</name>
    <name type="common">Greater burdock</name>
    <name type="synonym">Lappa major</name>
    <dbReference type="NCBI Taxonomy" id="4217"/>
    <lineage>
        <taxon>Eukaryota</taxon>
        <taxon>Viridiplantae</taxon>
        <taxon>Streptophyta</taxon>
        <taxon>Embryophyta</taxon>
        <taxon>Tracheophyta</taxon>
        <taxon>Spermatophyta</taxon>
        <taxon>Magnoliopsida</taxon>
        <taxon>eudicotyledons</taxon>
        <taxon>Gunneridae</taxon>
        <taxon>Pentapetalae</taxon>
        <taxon>asterids</taxon>
        <taxon>campanulids</taxon>
        <taxon>Asterales</taxon>
        <taxon>Asteraceae</taxon>
        <taxon>Carduoideae</taxon>
        <taxon>Cardueae</taxon>
        <taxon>Arctiinae</taxon>
        <taxon>Arctium</taxon>
    </lineage>
</organism>
<dbReference type="EMBL" id="CM042056">
    <property type="protein sequence ID" value="KAI3698028.1"/>
    <property type="molecule type" value="Genomic_DNA"/>
</dbReference>